<keyword evidence="1" id="KW-0812">Transmembrane</keyword>
<feature type="transmembrane region" description="Helical" evidence="1">
    <location>
        <begin position="46"/>
        <end position="68"/>
    </location>
</feature>
<feature type="transmembrane region" description="Helical" evidence="1">
    <location>
        <begin position="74"/>
        <end position="91"/>
    </location>
</feature>
<reference evidence="2 3" key="1">
    <citation type="submission" date="2018-09" db="EMBL/GenBank/DDBJ databases">
        <title>Genome sequencing of Nocardioides immobilis CCTCC AB 2017083 for comparison to Nocardioides silvaticus.</title>
        <authorList>
            <person name="Li C."/>
            <person name="Wang G."/>
        </authorList>
    </citation>
    <scope>NUCLEOTIDE SEQUENCE [LARGE SCALE GENOMIC DNA]</scope>
    <source>
        <strain evidence="2 3">CCTCC AB 2017083</strain>
    </source>
</reference>
<dbReference type="EMBL" id="QXGH01000015">
    <property type="protein sequence ID" value="RHW26817.1"/>
    <property type="molecule type" value="Genomic_DNA"/>
</dbReference>
<name>A0A417Y2N1_9ACTN</name>
<dbReference type="AlphaFoldDB" id="A0A417Y2N1"/>
<evidence type="ECO:0000313" key="3">
    <source>
        <dbReference type="Proteomes" id="UP000283644"/>
    </source>
</evidence>
<dbReference type="RefSeq" id="WP_118925383.1">
    <property type="nucleotide sequence ID" value="NZ_QXGH01000015.1"/>
</dbReference>
<accession>A0A417Y2N1</accession>
<gene>
    <name evidence="2" type="ORF">D0Z08_11465</name>
</gene>
<keyword evidence="1" id="KW-0472">Membrane</keyword>
<evidence type="ECO:0000313" key="2">
    <source>
        <dbReference type="EMBL" id="RHW26817.1"/>
    </source>
</evidence>
<feature type="transmembrane region" description="Helical" evidence="1">
    <location>
        <begin position="12"/>
        <end position="34"/>
    </location>
</feature>
<sequence length="133" mass="13846">MSDTPIPPAAPPPLTVAASLVAVQGAVLLALAVLEVADLDADRRAMGLSTAGFFALYGVLLLVAGWGLWRRASWSRGPALITQLILLGLAWNIREHAVAAVAVVVVALIVLAGVLHPDSLDALMGEEPEKPEQ</sequence>
<organism evidence="2 3">
    <name type="scientific">Nocardioides immobilis</name>
    <dbReference type="NCBI Taxonomy" id="2049295"/>
    <lineage>
        <taxon>Bacteria</taxon>
        <taxon>Bacillati</taxon>
        <taxon>Actinomycetota</taxon>
        <taxon>Actinomycetes</taxon>
        <taxon>Propionibacteriales</taxon>
        <taxon>Nocardioidaceae</taxon>
        <taxon>Nocardioides</taxon>
    </lineage>
</organism>
<keyword evidence="1" id="KW-1133">Transmembrane helix</keyword>
<proteinExistence type="predicted"/>
<dbReference type="Proteomes" id="UP000283644">
    <property type="component" value="Unassembled WGS sequence"/>
</dbReference>
<keyword evidence="3" id="KW-1185">Reference proteome</keyword>
<evidence type="ECO:0000256" key="1">
    <source>
        <dbReference type="SAM" id="Phobius"/>
    </source>
</evidence>
<comment type="caution">
    <text evidence="2">The sequence shown here is derived from an EMBL/GenBank/DDBJ whole genome shotgun (WGS) entry which is preliminary data.</text>
</comment>
<feature type="transmembrane region" description="Helical" evidence="1">
    <location>
        <begin position="98"/>
        <end position="116"/>
    </location>
</feature>
<protein>
    <submittedName>
        <fullName evidence="2">Uncharacterized protein</fullName>
    </submittedName>
</protein>